<evidence type="ECO:0000256" key="12">
    <source>
        <dbReference type="ARBA" id="ARBA00070396"/>
    </source>
</evidence>
<dbReference type="VEuPathDB" id="MicrosporidiaDB:SLOPH_110"/>
<keyword evidence="10" id="KW-0449">Lipoprotein</keyword>
<dbReference type="OMA" id="IRQRHWF"/>
<dbReference type="InParanoid" id="S7W8S5"/>
<feature type="binding site" evidence="13">
    <location>
        <position position="70"/>
    </location>
    <ligand>
        <name>GTP</name>
        <dbReference type="ChEBI" id="CHEBI:37565"/>
    </ligand>
</feature>
<dbReference type="AlphaFoldDB" id="S7W8S5"/>
<organism evidence="16 17">
    <name type="scientific">Spraguea lophii (strain 42_110)</name>
    <name type="common">Microsporidian parasite</name>
    <dbReference type="NCBI Taxonomy" id="1358809"/>
    <lineage>
        <taxon>Eukaryota</taxon>
        <taxon>Fungi</taxon>
        <taxon>Fungi incertae sedis</taxon>
        <taxon>Microsporidia</taxon>
        <taxon>Spragueidae</taxon>
        <taxon>Spraguea</taxon>
    </lineage>
</organism>
<comment type="subcellular location">
    <subcellularLocation>
        <location evidence="1">Golgi apparatus</location>
    </subcellularLocation>
</comment>
<evidence type="ECO:0000313" key="17">
    <source>
        <dbReference type="Proteomes" id="UP000014978"/>
    </source>
</evidence>
<keyword evidence="14" id="KW-0479">Metal-binding</keyword>
<evidence type="ECO:0000256" key="9">
    <source>
        <dbReference type="ARBA" id="ARBA00023134"/>
    </source>
</evidence>
<feature type="binding site" evidence="13">
    <location>
        <begin position="24"/>
        <end position="31"/>
    </location>
    <ligand>
        <name>GTP</name>
        <dbReference type="ChEBI" id="CHEBI:37565"/>
    </ligand>
</feature>
<dbReference type="InterPro" id="IPR006689">
    <property type="entry name" value="Small_GTPase_ARF/SAR"/>
</dbReference>
<dbReference type="CDD" id="cd00878">
    <property type="entry name" value="Arf_Arl"/>
    <property type="match status" value="1"/>
</dbReference>
<evidence type="ECO:0000256" key="3">
    <source>
        <dbReference type="ARBA" id="ARBA00022448"/>
    </source>
</evidence>
<evidence type="ECO:0000256" key="8">
    <source>
        <dbReference type="ARBA" id="ARBA00023034"/>
    </source>
</evidence>
<gene>
    <name evidence="16" type="ORF">SLOPH_110</name>
</gene>
<keyword evidence="6" id="KW-0931">ER-Golgi transport</keyword>
<comment type="function">
    <text evidence="11">GTP-binding protein involved in protein trafficking; may modulate vesicle budding and uncoating within the Golgi apparatus.</text>
</comment>
<feature type="binding site" evidence="14">
    <location>
        <position position="31"/>
    </location>
    <ligand>
        <name>Mg(2+)</name>
        <dbReference type="ChEBI" id="CHEBI:18420"/>
    </ligand>
</feature>
<dbReference type="PANTHER" id="PTHR11711">
    <property type="entry name" value="ADP RIBOSYLATION FACTOR-RELATED"/>
    <property type="match status" value="1"/>
</dbReference>
<dbReference type="SUPFAM" id="SSF52540">
    <property type="entry name" value="P-loop containing nucleoside triphosphate hydrolases"/>
    <property type="match status" value="1"/>
</dbReference>
<evidence type="ECO:0000256" key="7">
    <source>
        <dbReference type="ARBA" id="ARBA00022927"/>
    </source>
</evidence>
<dbReference type="FunCoup" id="S7W8S5">
    <property type="interactions" value="303"/>
</dbReference>
<evidence type="ECO:0000256" key="14">
    <source>
        <dbReference type="PIRSR" id="PIRSR606689-2"/>
    </source>
</evidence>
<evidence type="ECO:0000256" key="1">
    <source>
        <dbReference type="ARBA" id="ARBA00004555"/>
    </source>
</evidence>
<evidence type="ECO:0000256" key="2">
    <source>
        <dbReference type="ARBA" id="ARBA00010290"/>
    </source>
</evidence>
<dbReference type="SMART" id="SM00177">
    <property type="entry name" value="ARF"/>
    <property type="match status" value="1"/>
</dbReference>
<keyword evidence="4" id="KW-0519">Myristate</keyword>
<dbReference type="Pfam" id="PF00025">
    <property type="entry name" value="Arf"/>
    <property type="match status" value="1"/>
</dbReference>
<dbReference type="InterPro" id="IPR027417">
    <property type="entry name" value="P-loop_NTPase"/>
</dbReference>
<dbReference type="Gene3D" id="3.40.50.300">
    <property type="entry name" value="P-loop containing nucleotide triphosphate hydrolases"/>
    <property type="match status" value="1"/>
</dbReference>
<keyword evidence="17" id="KW-1185">Reference proteome</keyword>
<feature type="binding site" evidence="13">
    <location>
        <begin position="124"/>
        <end position="127"/>
    </location>
    <ligand>
        <name>GTP</name>
        <dbReference type="ChEBI" id="CHEBI:37565"/>
    </ligand>
</feature>
<name>S7W8S5_SPRLO</name>
<evidence type="ECO:0000256" key="5">
    <source>
        <dbReference type="ARBA" id="ARBA00022741"/>
    </source>
</evidence>
<evidence type="ECO:0000256" key="13">
    <source>
        <dbReference type="PIRSR" id="PIRSR606689-1"/>
    </source>
</evidence>
<evidence type="ECO:0000256" key="4">
    <source>
        <dbReference type="ARBA" id="ARBA00022707"/>
    </source>
</evidence>
<dbReference type="Proteomes" id="UP000014978">
    <property type="component" value="Unassembled WGS sequence"/>
</dbReference>
<keyword evidence="5 13" id="KW-0547">Nucleotide-binding</keyword>
<evidence type="ECO:0000256" key="11">
    <source>
        <dbReference type="ARBA" id="ARBA00053326"/>
    </source>
</evidence>
<dbReference type="GO" id="GO:0005794">
    <property type="term" value="C:Golgi apparatus"/>
    <property type="evidence" value="ECO:0007669"/>
    <property type="project" value="UniProtKB-SubCell"/>
</dbReference>
<dbReference type="GO" id="GO:0046872">
    <property type="term" value="F:metal ion binding"/>
    <property type="evidence" value="ECO:0007669"/>
    <property type="project" value="UniProtKB-KW"/>
</dbReference>
<proteinExistence type="inferred from homology"/>
<dbReference type="OrthoDB" id="2011769at2759"/>
<accession>S7W8S5</accession>
<comment type="similarity">
    <text evidence="2 15">Belongs to the small GTPase superfamily. Arf family.</text>
</comment>
<evidence type="ECO:0000313" key="16">
    <source>
        <dbReference type="EMBL" id="EPR79290.1"/>
    </source>
</evidence>
<evidence type="ECO:0000256" key="6">
    <source>
        <dbReference type="ARBA" id="ARBA00022892"/>
    </source>
</evidence>
<dbReference type="PRINTS" id="PR00328">
    <property type="entry name" value="SAR1GTPBP"/>
</dbReference>
<keyword evidence="7" id="KW-0653">Protein transport</keyword>
<dbReference type="HOGENOM" id="CLU_040729_9_3_1"/>
<comment type="caution">
    <text evidence="16">The sequence shown here is derived from an EMBL/GenBank/DDBJ whole genome shotgun (WGS) entry which is preliminary data.</text>
</comment>
<dbReference type="GO" id="GO:0003924">
    <property type="term" value="F:GTPase activity"/>
    <property type="evidence" value="ECO:0007669"/>
    <property type="project" value="InterPro"/>
</dbReference>
<dbReference type="FunFam" id="3.40.50.300:FF:003500">
    <property type="entry name" value="ADP-ribosylation factor 1"/>
    <property type="match status" value="1"/>
</dbReference>
<keyword evidence="8" id="KW-0333">Golgi apparatus</keyword>
<dbReference type="InterPro" id="IPR005225">
    <property type="entry name" value="Small_GTP-bd"/>
</dbReference>
<sequence length="200" mass="22657">MGALISRLQKLFATNRQYEVSMLGLDAAGKTTILYQIKCNNTVSTIPTIGFNVEQFQMGGITFNVWDIGGQENIRPLWKNYVDSAAGLIYVVDIKDRERWGIAGKELENIIKGCDNKVVLILANKADDPNDENLESDIENMVRELDIEKYRITWKVFHVAAVDTPQSPDPLERLVPAFEWLVDALKNSDRRIQERSTLNG</sequence>
<keyword evidence="14" id="KW-0460">Magnesium</keyword>
<dbReference type="SMART" id="SM00178">
    <property type="entry name" value="SAR"/>
    <property type="match status" value="1"/>
</dbReference>
<reference evidence="17" key="1">
    <citation type="journal article" date="2013" name="PLoS Genet.">
        <title>The genome of Spraguea lophii and the basis of host-microsporidian interactions.</title>
        <authorList>
            <person name="Campbell S.E."/>
            <person name="Williams T.A."/>
            <person name="Yousuf A."/>
            <person name="Soanes D.M."/>
            <person name="Paszkiewicz K.H."/>
            <person name="Williams B.A.P."/>
        </authorList>
    </citation>
    <scope>NUCLEOTIDE SEQUENCE [LARGE SCALE GENOMIC DNA]</scope>
    <source>
        <strain evidence="17">42_110</strain>
    </source>
</reference>
<dbReference type="GO" id="GO:0016192">
    <property type="term" value="P:vesicle-mediated transport"/>
    <property type="evidence" value="ECO:0007669"/>
    <property type="project" value="UniProtKB-KW"/>
</dbReference>
<protein>
    <recommendedName>
        <fullName evidence="12">ADP-ribosylation factor</fullName>
    </recommendedName>
</protein>
<evidence type="ECO:0000256" key="10">
    <source>
        <dbReference type="ARBA" id="ARBA00023288"/>
    </source>
</evidence>
<dbReference type="InterPro" id="IPR024156">
    <property type="entry name" value="Small_GTPase_ARF"/>
</dbReference>
<feature type="binding site" evidence="14">
    <location>
        <position position="48"/>
    </location>
    <ligand>
        <name>Mg(2+)</name>
        <dbReference type="ChEBI" id="CHEBI:18420"/>
    </ligand>
</feature>
<dbReference type="STRING" id="1358809.S7W8S5"/>
<keyword evidence="3" id="KW-0813">Transport</keyword>
<dbReference type="GO" id="GO:0005525">
    <property type="term" value="F:GTP binding"/>
    <property type="evidence" value="ECO:0007669"/>
    <property type="project" value="UniProtKB-KW"/>
</dbReference>
<dbReference type="GO" id="GO:0015031">
    <property type="term" value="P:protein transport"/>
    <property type="evidence" value="ECO:0007669"/>
    <property type="project" value="UniProtKB-KW"/>
</dbReference>
<dbReference type="EMBL" id="ATCN01000311">
    <property type="protein sequence ID" value="EPR79290.1"/>
    <property type="molecule type" value="Genomic_DNA"/>
</dbReference>
<evidence type="ECO:0000256" key="15">
    <source>
        <dbReference type="RuleBase" id="RU003925"/>
    </source>
</evidence>
<keyword evidence="9 13" id="KW-0342">GTP-binding</keyword>
<dbReference type="PROSITE" id="PS51417">
    <property type="entry name" value="ARF"/>
    <property type="match status" value="1"/>
</dbReference>
<dbReference type="NCBIfam" id="TIGR00231">
    <property type="entry name" value="small_GTP"/>
    <property type="match status" value="1"/>
</dbReference>